<feature type="compositionally biased region" description="Polar residues" evidence="1">
    <location>
        <begin position="1868"/>
        <end position="1885"/>
    </location>
</feature>
<keyword evidence="3" id="KW-1185">Reference proteome</keyword>
<gene>
    <name evidence="2" type="ORF">CSKR_203468</name>
</gene>
<protein>
    <submittedName>
        <fullName evidence="2">Uncharacterized protein</fullName>
    </submittedName>
</protein>
<feature type="region of interest" description="Disordered" evidence="1">
    <location>
        <begin position="14"/>
        <end position="37"/>
    </location>
</feature>
<feature type="region of interest" description="Disordered" evidence="1">
    <location>
        <begin position="836"/>
        <end position="908"/>
    </location>
</feature>
<name>A0A8T1MC73_CLOSI</name>
<feature type="compositionally biased region" description="Polar residues" evidence="1">
    <location>
        <begin position="1528"/>
        <end position="1538"/>
    </location>
</feature>
<feature type="compositionally biased region" description="Low complexity" evidence="1">
    <location>
        <begin position="1013"/>
        <end position="1027"/>
    </location>
</feature>
<feature type="region of interest" description="Disordered" evidence="1">
    <location>
        <begin position="475"/>
        <end position="494"/>
    </location>
</feature>
<evidence type="ECO:0000313" key="2">
    <source>
        <dbReference type="EMBL" id="KAG5446435.1"/>
    </source>
</evidence>
<comment type="caution">
    <text evidence="2">The sequence shown here is derived from an EMBL/GenBank/DDBJ whole genome shotgun (WGS) entry which is preliminary data.</text>
</comment>
<feature type="region of interest" description="Disordered" evidence="1">
    <location>
        <begin position="1438"/>
        <end position="1457"/>
    </location>
</feature>
<feature type="region of interest" description="Disordered" evidence="1">
    <location>
        <begin position="1140"/>
        <end position="1192"/>
    </location>
</feature>
<proteinExistence type="predicted"/>
<feature type="compositionally biased region" description="Basic and acidic residues" evidence="1">
    <location>
        <begin position="1474"/>
        <end position="1485"/>
    </location>
</feature>
<organism evidence="2 3">
    <name type="scientific">Clonorchis sinensis</name>
    <name type="common">Chinese liver fluke</name>
    <dbReference type="NCBI Taxonomy" id="79923"/>
    <lineage>
        <taxon>Eukaryota</taxon>
        <taxon>Metazoa</taxon>
        <taxon>Spiralia</taxon>
        <taxon>Lophotrochozoa</taxon>
        <taxon>Platyhelminthes</taxon>
        <taxon>Trematoda</taxon>
        <taxon>Digenea</taxon>
        <taxon>Opisthorchiida</taxon>
        <taxon>Opisthorchiata</taxon>
        <taxon>Opisthorchiidae</taxon>
        <taxon>Clonorchis</taxon>
    </lineage>
</organism>
<feature type="compositionally biased region" description="Polar residues" evidence="1">
    <location>
        <begin position="1140"/>
        <end position="1161"/>
    </location>
</feature>
<dbReference type="EMBL" id="NIRI02000056">
    <property type="protein sequence ID" value="KAG5446435.1"/>
    <property type="molecule type" value="Genomic_DNA"/>
</dbReference>
<dbReference type="OrthoDB" id="6261966at2759"/>
<feature type="compositionally biased region" description="Basic and acidic residues" evidence="1">
    <location>
        <begin position="838"/>
        <end position="853"/>
    </location>
</feature>
<feature type="compositionally biased region" description="Basic and acidic residues" evidence="1">
    <location>
        <begin position="873"/>
        <end position="884"/>
    </location>
</feature>
<feature type="region of interest" description="Disordered" evidence="1">
    <location>
        <begin position="89"/>
        <end position="112"/>
    </location>
</feature>
<evidence type="ECO:0000313" key="3">
    <source>
        <dbReference type="Proteomes" id="UP000286415"/>
    </source>
</evidence>
<feature type="region of interest" description="Disordered" evidence="1">
    <location>
        <begin position="1474"/>
        <end position="1500"/>
    </location>
</feature>
<evidence type="ECO:0000256" key="1">
    <source>
        <dbReference type="SAM" id="MobiDB-lite"/>
    </source>
</evidence>
<reference evidence="2 3" key="1">
    <citation type="journal article" date="2018" name="Biotechnol. Adv.">
        <title>Improved genomic resources and new bioinformatic workflow for the carcinogenic parasite Clonorchis sinensis: Biotechnological implications.</title>
        <authorList>
            <person name="Wang D."/>
            <person name="Korhonen P.K."/>
            <person name="Gasser R.B."/>
            <person name="Young N.D."/>
        </authorList>
    </citation>
    <scope>NUCLEOTIDE SEQUENCE [LARGE SCALE GENOMIC DNA]</scope>
    <source>
        <strain evidence="2">Cs-k2</strain>
    </source>
</reference>
<feature type="region of interest" description="Disordered" evidence="1">
    <location>
        <begin position="321"/>
        <end position="350"/>
    </location>
</feature>
<feature type="region of interest" description="Disordered" evidence="1">
    <location>
        <begin position="1519"/>
        <end position="1550"/>
    </location>
</feature>
<dbReference type="Proteomes" id="UP000286415">
    <property type="component" value="Unassembled WGS sequence"/>
</dbReference>
<feature type="region of interest" description="Disordered" evidence="1">
    <location>
        <begin position="1005"/>
        <end position="1034"/>
    </location>
</feature>
<feature type="compositionally biased region" description="Basic and acidic residues" evidence="1">
    <location>
        <begin position="1442"/>
        <end position="1451"/>
    </location>
</feature>
<reference evidence="2 3" key="2">
    <citation type="journal article" date="2021" name="Genomics">
        <title>High-quality reference genome for Clonorchis sinensis.</title>
        <authorList>
            <person name="Young N.D."/>
            <person name="Stroehlein A.J."/>
            <person name="Kinkar L."/>
            <person name="Wang T."/>
            <person name="Sohn W.M."/>
            <person name="Chang B.C.H."/>
            <person name="Kaur P."/>
            <person name="Weisz D."/>
            <person name="Dudchenko O."/>
            <person name="Aiden E.L."/>
            <person name="Korhonen P.K."/>
            <person name="Gasser R.B."/>
        </authorList>
    </citation>
    <scope>NUCLEOTIDE SEQUENCE [LARGE SCALE GENOMIC DNA]</scope>
    <source>
        <strain evidence="2">Cs-k2</strain>
    </source>
</reference>
<feature type="region of interest" description="Disordered" evidence="1">
    <location>
        <begin position="1864"/>
        <end position="1905"/>
    </location>
</feature>
<feature type="compositionally biased region" description="Polar residues" evidence="1">
    <location>
        <begin position="1489"/>
        <end position="1499"/>
    </location>
</feature>
<accession>A0A8T1MC73</accession>
<feature type="compositionally biased region" description="Basic and acidic residues" evidence="1">
    <location>
        <begin position="1162"/>
        <end position="1177"/>
    </location>
</feature>
<sequence length="2087" mass="231064">MCLPKITQCRLRAKHTASSRPKVSKVDEWPHHKKKNKRPLLLKRDGNIVSVTEGQKNKPSEEIHEAVNSDSKRSILLCLGQKAAKTHRSVSRRQTCEVQHSGKPDPTSPIHLIPRLDPEDDGSQAMRLHRTAHENTFSAPSCCDVIPHQLTCPHNYVRLIPHSPVQNREFLTVSTAYTDNTSDFATPASYIQGEEVDDFQLSASLPSHKQNLYNTSASFIDSGWGSMSPMTSDLCTMGYPAAIRTQPIKRREHRAEREHAVAQDSFLGRFSKSEGSIMFSSEKYEQKGMKSLTEGYEQGISQRCDSKSKRSAYGAVHAVAKQNPSPKDYGKSPSAADIREMSGPANLYPNSRSGDLIVEEVWRKSAADRSIAQQQECSISVPVLKERDIRLPLPPLFVTSKVDNKSSTKDRTPVSETKSRFLETFFPANVPEDETYGELCETGLNEKFASVRPKPPDMSKRSVRRIKRDSIHSRLSDELQEASEASSAPSFRSDYVVTPNQDSVATARYADLMYIDQNLGEQGYPVQNAIELYGPSPVMKSRSMNAIRLEEQEYNASRMLEIPTSEKQCNAGTEAENMRLPISPTCKAKTSRRSYPLVHQVDELMAKLDGPMGKPGEKVLSSARSWMINSTDGAESIRRSELCWISLKIMKAMRNNYYTASFDPHVLKRGLSQVPHNMESNTDGNKCTDDQNRLYNWRFSPVRSENFGDGPELTKESSSPTAISSEATTNASCFSALSTEQFVEKLIEDDMTFFDQTTLVMHSTLVEDTSEFCLTMQETSADVCIQASASTSDFYVQEMNNTTESGLCSHFSVDLDSEEQQPQVTTDQVIQSTTFAEGLKDNVDSRGDKRNSKTQEGIVSSKLVPANSAGSQDVDRDGDRRDEVDSGIDFSYSSCGAHQSDSESAEIASGISNSQYQVSIPRNVESICQPDNQSPVSKADADVILTDHSPLLGAMLRTHRDTPGEPMRLDGNDISCLKPVLSENPAHFVSEVSWDGSRVSDLETTRNDATEDSGFSSLLVGGSNVSGEEQTNTTPRAYRTEQCEVHFNETRVELGVPSFLHTSPSAVQQKQSSPSHDQIILVSESSNSALCHDASSLNILPEKSSISEWQKNRLEGWQLRSATTDYGIDYGVSVGSEFQSAGTHFQNSPSSPETESTQRTNPEVRKETDKFDLDNHRGIPSTSSLDEKDDRDNTQTNLVASMAHQTMKRDVNDYAQPEMPQSSNQLEMSKSLVSALATPCGYTAHLSQYVSDSLLECEPTGEYFGVSAFAHTIPTATLRYIAHGLEVANQIAPHITEAVSPEYQGQVESITLRQNRNEAREEQRIEQETSDLAVSDERCNLSDDNTFDEKVRMSGQIAHNHELSNNDCLHRQLFFLDMQPQDSKYHAIKPDFSGAHLEPSSSCVSCANEAYQTASEVTNSKGVLSPGDLRMLPTVQTMDQSSRGELEDGKCKTPKISKSTHIAEGACASSVDEHANRELSSELHRQMSGVENETGNYSRDAQPLDQIVRGQRQWWSTQFPQHEENESETQSAYVLNENSPDRSEPPDTSMDQTIGGLFAFLGPSRVHSSFDEGLFHTVDHVSFRPCDPRQTTLGINQQHSFFTEAAGFHILPIVESGASSESEHHSTQAETLVPQNTESWFTGVIQDTTLKGGQQPPALSLLAARQVGELQERTYVTDDRSTPVTAAEHETQWQGDRIVTLVQQNMVIPSNSTASTPRNSSLGSDNAIPYGIQSSVNSPCLDRPSEITVFLTEPEIIPTYITPKFSTPPADLKQAIEAIQCAPLAGEVSTPCLGLMIQEILPKETDLGIRVITRLPSHQNASSQALSVSTASLDQSLQVTTSATSSRAENEQLWDRKFFSDVRDNSNDRNQITLSNQGSYSQRAQPSEPCPPPEEASSTSSVKCQSPQRTFIARYCPPQSINDEELDGRTQVLNEDISTPTASTQLSLLDRWSAWAFASLTSTFHFATIYLPRNVYWFYLATFESRDHLLRAMAGRSLNVAVTWSHIQATLHNPIYVAGIFLGLTTLSPYIQQLPYGALHLLASSHLQPVPLWVNCRPVLSYVGHLILSVPTTVSARRLLAIHSPFR</sequence>